<comment type="caution">
    <text evidence="1">The sequence shown here is derived from an EMBL/GenBank/DDBJ whole genome shotgun (WGS) entry which is preliminary data.</text>
</comment>
<accession>A0A7W5BTW6</accession>
<reference evidence="1 2" key="1">
    <citation type="submission" date="2020-08" db="EMBL/GenBank/DDBJ databases">
        <title>Genomic Encyclopedia of Type Strains, Phase III (KMG-III): the genomes of soil and plant-associated and newly described type strains.</title>
        <authorList>
            <person name="Whitman W."/>
        </authorList>
    </citation>
    <scope>NUCLEOTIDE SEQUENCE [LARGE SCALE GENOMIC DNA]</scope>
    <source>
        <strain evidence="1 2">CECT 4113</strain>
    </source>
</reference>
<proteinExistence type="predicted"/>
<evidence type="ECO:0000313" key="1">
    <source>
        <dbReference type="EMBL" id="MBB3138946.1"/>
    </source>
</evidence>
<sequence>MTTPQILMLPNIGEYRSIWTKPRAIVDDPKEAWPIGFRATRSAVDGKQRYVCTSPNMR</sequence>
<dbReference type="AlphaFoldDB" id="A0A7W5BTW6"/>
<organism evidence="1 2">
    <name type="scientific">Rhizobium pisi</name>
    <dbReference type="NCBI Taxonomy" id="574561"/>
    <lineage>
        <taxon>Bacteria</taxon>
        <taxon>Pseudomonadati</taxon>
        <taxon>Pseudomonadota</taxon>
        <taxon>Alphaproteobacteria</taxon>
        <taxon>Hyphomicrobiales</taxon>
        <taxon>Rhizobiaceae</taxon>
        <taxon>Rhizobium/Agrobacterium group</taxon>
        <taxon>Rhizobium</taxon>
    </lineage>
</organism>
<name>A0A7W5BTW6_9HYPH</name>
<gene>
    <name evidence="1" type="ORF">FHS26_006726</name>
</gene>
<dbReference type="EMBL" id="JACHXH010000041">
    <property type="protein sequence ID" value="MBB3138946.1"/>
    <property type="molecule type" value="Genomic_DNA"/>
</dbReference>
<keyword evidence="2" id="KW-1185">Reference proteome</keyword>
<protein>
    <submittedName>
        <fullName evidence="1">Uncharacterized protein</fullName>
    </submittedName>
</protein>
<dbReference type="Proteomes" id="UP000518315">
    <property type="component" value="Unassembled WGS sequence"/>
</dbReference>
<evidence type="ECO:0000313" key="2">
    <source>
        <dbReference type="Proteomes" id="UP000518315"/>
    </source>
</evidence>